<dbReference type="Proteomes" id="UP000245523">
    <property type="component" value="Unassembled WGS sequence"/>
</dbReference>
<evidence type="ECO:0000259" key="1">
    <source>
        <dbReference type="Pfam" id="PF18765"/>
    </source>
</evidence>
<comment type="caution">
    <text evidence="2">The sequence shown here is derived from an EMBL/GenBank/DDBJ whole genome shotgun (WGS) entry which is preliminary data.</text>
</comment>
<evidence type="ECO:0000313" key="3">
    <source>
        <dbReference type="Proteomes" id="UP000245523"/>
    </source>
</evidence>
<feature type="domain" description="Polymerase beta nucleotidyltransferase" evidence="1">
    <location>
        <begin position="23"/>
        <end position="109"/>
    </location>
</feature>
<proteinExistence type="predicted"/>
<protein>
    <recommendedName>
        <fullName evidence="1">Polymerase beta nucleotidyltransferase domain-containing protein</fullName>
    </recommendedName>
</protein>
<evidence type="ECO:0000313" key="2">
    <source>
        <dbReference type="EMBL" id="PWK82406.1"/>
    </source>
</evidence>
<dbReference type="Gene3D" id="3.30.460.10">
    <property type="entry name" value="Beta Polymerase, domain 2"/>
    <property type="match status" value="1"/>
</dbReference>
<sequence length="109" mass="12533">MKNSCEITDLKNQTGLSNSEMSEVKKICLANSNIEKIVLFGSRAKKTWKPRSDIDLCLFGENASYHDVALISFKLNEETLFPYHFDILLWNEIQNKEISKHILRCGIVL</sequence>
<name>A0ABX5LH39_9BACT</name>
<reference evidence="2 3" key="1">
    <citation type="submission" date="2018-05" db="EMBL/GenBank/DDBJ databases">
        <title>Animal gut microbial communities from fecal samples from Wisconsin, USA.</title>
        <authorList>
            <person name="Neumann A."/>
        </authorList>
    </citation>
    <scope>NUCLEOTIDE SEQUENCE [LARGE SCALE GENOMIC DNA]</scope>
    <source>
        <strain evidence="2 3">UWS4</strain>
    </source>
</reference>
<accession>A0ABX5LH39</accession>
<dbReference type="CDD" id="cd05403">
    <property type="entry name" value="NT_KNTase_like"/>
    <property type="match status" value="1"/>
</dbReference>
<gene>
    <name evidence="2" type="ORF">B0H50_1623</name>
</gene>
<organism evidence="2 3">
    <name type="scientific">Hallerella porci</name>
    <dbReference type="NCBI Taxonomy" id="1945871"/>
    <lineage>
        <taxon>Bacteria</taxon>
        <taxon>Pseudomonadati</taxon>
        <taxon>Fibrobacterota</taxon>
        <taxon>Fibrobacteria</taxon>
        <taxon>Fibrobacterales</taxon>
        <taxon>Fibrobacteraceae</taxon>
        <taxon>Hallerella</taxon>
    </lineage>
</organism>
<dbReference type="EMBL" id="QGHD01000062">
    <property type="protein sequence ID" value="PWK82406.1"/>
    <property type="molecule type" value="Genomic_DNA"/>
</dbReference>
<keyword evidence="3" id="KW-1185">Reference proteome</keyword>
<dbReference type="InterPro" id="IPR043519">
    <property type="entry name" value="NT_sf"/>
</dbReference>
<dbReference type="Pfam" id="PF18765">
    <property type="entry name" value="Polbeta"/>
    <property type="match status" value="1"/>
</dbReference>
<dbReference type="SUPFAM" id="SSF81301">
    <property type="entry name" value="Nucleotidyltransferase"/>
    <property type="match status" value="1"/>
</dbReference>
<dbReference type="InterPro" id="IPR041633">
    <property type="entry name" value="Polbeta"/>
</dbReference>